<evidence type="ECO:0000313" key="2">
    <source>
        <dbReference type="EMBL" id="GAA2040288.1"/>
    </source>
</evidence>
<evidence type="ECO:0000256" key="1">
    <source>
        <dbReference type="SAM" id="Phobius"/>
    </source>
</evidence>
<feature type="transmembrane region" description="Helical" evidence="1">
    <location>
        <begin position="86"/>
        <end position="110"/>
    </location>
</feature>
<dbReference type="RefSeq" id="WP_344375210.1">
    <property type="nucleotide sequence ID" value="NZ_BAAAPW010000004.1"/>
</dbReference>
<name>A0ABN2UN02_9MICO</name>
<dbReference type="EMBL" id="BAAAPW010000004">
    <property type="protein sequence ID" value="GAA2040288.1"/>
    <property type="molecule type" value="Genomic_DNA"/>
</dbReference>
<protein>
    <submittedName>
        <fullName evidence="2">Uncharacterized protein</fullName>
    </submittedName>
</protein>
<feature type="transmembrane region" description="Helical" evidence="1">
    <location>
        <begin position="122"/>
        <end position="146"/>
    </location>
</feature>
<keyword evidence="1" id="KW-1133">Transmembrane helix</keyword>
<evidence type="ECO:0000313" key="3">
    <source>
        <dbReference type="Proteomes" id="UP001501196"/>
    </source>
</evidence>
<keyword evidence="3" id="KW-1185">Reference proteome</keyword>
<keyword evidence="1" id="KW-0472">Membrane</keyword>
<dbReference type="Proteomes" id="UP001501196">
    <property type="component" value="Unassembled WGS sequence"/>
</dbReference>
<keyword evidence="1" id="KW-0812">Transmembrane</keyword>
<feature type="transmembrane region" description="Helical" evidence="1">
    <location>
        <begin position="18"/>
        <end position="37"/>
    </location>
</feature>
<proteinExistence type="predicted"/>
<reference evidence="2 3" key="1">
    <citation type="journal article" date="2019" name="Int. J. Syst. Evol. Microbiol.">
        <title>The Global Catalogue of Microorganisms (GCM) 10K type strain sequencing project: providing services to taxonomists for standard genome sequencing and annotation.</title>
        <authorList>
            <consortium name="The Broad Institute Genomics Platform"/>
            <consortium name="The Broad Institute Genome Sequencing Center for Infectious Disease"/>
            <person name="Wu L."/>
            <person name="Ma J."/>
        </authorList>
    </citation>
    <scope>NUCLEOTIDE SEQUENCE [LARGE SCALE GENOMIC DNA]</scope>
    <source>
        <strain evidence="2 3">JCM 15672</strain>
    </source>
</reference>
<feature type="transmembrane region" description="Helical" evidence="1">
    <location>
        <begin position="185"/>
        <end position="206"/>
    </location>
</feature>
<feature type="transmembrane region" description="Helical" evidence="1">
    <location>
        <begin position="43"/>
        <end position="66"/>
    </location>
</feature>
<comment type="caution">
    <text evidence="2">The sequence shown here is derived from an EMBL/GenBank/DDBJ whole genome shotgun (WGS) entry which is preliminary data.</text>
</comment>
<sequence>MAGVTGTRIAGAVARHPLAWGAAWSVALGIAAAAGIAAGWPAWLLGVLLALLVAPSLAATVTVLQATPRRRFDEMSSVFGHFAIRYLALVIGVVAWSLSVVVGAAISAVIQLAAEGREADIVGVGLDIMLVIVPTVVGILWAAFVLRCAWFLSRVRGWREAPAADGVPEAMLAGRPGLRRTVIGLAHPALFGAAGLFVAFALPALYGGVELLLDSP</sequence>
<organism evidence="2 3">
    <name type="scientific">Agromyces tropicus</name>
    <dbReference type="NCBI Taxonomy" id="555371"/>
    <lineage>
        <taxon>Bacteria</taxon>
        <taxon>Bacillati</taxon>
        <taxon>Actinomycetota</taxon>
        <taxon>Actinomycetes</taxon>
        <taxon>Micrococcales</taxon>
        <taxon>Microbacteriaceae</taxon>
        <taxon>Agromyces</taxon>
    </lineage>
</organism>
<accession>A0ABN2UN02</accession>
<gene>
    <name evidence="2" type="ORF">GCM10009819_27180</name>
</gene>